<name>A0A238WB04_9FLAO</name>
<protein>
    <recommendedName>
        <fullName evidence="3">DUF4177 domain-containing protein</fullName>
    </recommendedName>
</protein>
<proteinExistence type="predicted"/>
<organism evidence="1 2">
    <name type="scientific">Dokdonia pacifica</name>
    <dbReference type="NCBI Taxonomy" id="1627892"/>
    <lineage>
        <taxon>Bacteria</taxon>
        <taxon>Pseudomonadati</taxon>
        <taxon>Bacteroidota</taxon>
        <taxon>Flavobacteriia</taxon>
        <taxon>Flavobacteriales</taxon>
        <taxon>Flavobacteriaceae</taxon>
        <taxon>Dokdonia</taxon>
    </lineage>
</organism>
<dbReference type="AlphaFoldDB" id="A0A238WB04"/>
<dbReference type="OrthoDB" id="710926at2"/>
<dbReference type="RefSeq" id="WP_089370121.1">
    <property type="nucleotide sequence ID" value="NZ_BMEP01000002.1"/>
</dbReference>
<accession>A0A238WB04</accession>
<evidence type="ECO:0000313" key="2">
    <source>
        <dbReference type="Proteomes" id="UP000198379"/>
    </source>
</evidence>
<evidence type="ECO:0008006" key="3">
    <source>
        <dbReference type="Google" id="ProtNLM"/>
    </source>
</evidence>
<evidence type="ECO:0000313" key="1">
    <source>
        <dbReference type="EMBL" id="SNR42879.1"/>
    </source>
</evidence>
<gene>
    <name evidence="1" type="ORF">SAMN06265376_101806</name>
</gene>
<sequence>MEYKVVPLFRSASPDKELQTIINQNVIDGWEYKNHQYSDKLTPGKEGCFGIGATPDTVTHVGLVVFEKK</sequence>
<reference evidence="1 2" key="1">
    <citation type="submission" date="2017-06" db="EMBL/GenBank/DDBJ databases">
        <authorList>
            <person name="Kim H.J."/>
            <person name="Triplett B.A."/>
        </authorList>
    </citation>
    <scope>NUCLEOTIDE SEQUENCE [LARGE SCALE GENOMIC DNA]</scope>
    <source>
        <strain evidence="1 2">DSM 25597</strain>
    </source>
</reference>
<dbReference type="EMBL" id="FZNY01000001">
    <property type="protein sequence ID" value="SNR42879.1"/>
    <property type="molecule type" value="Genomic_DNA"/>
</dbReference>
<dbReference type="Proteomes" id="UP000198379">
    <property type="component" value="Unassembled WGS sequence"/>
</dbReference>
<keyword evidence="2" id="KW-1185">Reference proteome</keyword>